<dbReference type="RefSeq" id="WP_187964541.1">
    <property type="nucleotide sequence ID" value="NZ_JACVDC010000009.1"/>
</dbReference>
<dbReference type="Gene3D" id="3.40.30.10">
    <property type="entry name" value="Glutaredoxin"/>
    <property type="match status" value="1"/>
</dbReference>
<gene>
    <name evidence="2" type="ORF">IBL28_05415</name>
</gene>
<reference evidence="2 3" key="1">
    <citation type="submission" date="2020-09" db="EMBL/GenBank/DDBJ databases">
        <title>Sinomicrobium weinanense sp. nov., a halophilic bacteria isolated from saline-alkali soil.</title>
        <authorList>
            <person name="Wu P."/>
            <person name="Ren H."/>
            <person name="Mei Y."/>
            <person name="Liang Y."/>
            <person name="Chen Z."/>
        </authorList>
    </citation>
    <scope>NUCLEOTIDE SEQUENCE [LARGE SCALE GENOMIC DNA]</scope>
    <source>
        <strain evidence="2 3">FJxs</strain>
    </source>
</reference>
<sequence>MKFRTVLLALISGLIFSCKNANNPTNPVPTDQVNDSTQIKLFLNEKPKSFKAKTIKGNEFNSKNNAGNYWVIFIYDKGYLKPSESYDMASELNYTYKKFKGKISFIGIIEGLIESENELDALLHQSDIQFNQIDNTRSWSFEKEEQLNYNMYCSPAKIIIDPEGKVIFSMCGGHTETINYKLDSIVQKL</sequence>
<comment type="caution">
    <text evidence="2">The sequence shown here is derived from an EMBL/GenBank/DDBJ whole genome shotgun (WGS) entry which is preliminary data.</text>
</comment>
<dbReference type="EMBL" id="JACVDC010000009">
    <property type="protein sequence ID" value="MBC9795393.1"/>
    <property type="molecule type" value="Genomic_DNA"/>
</dbReference>
<dbReference type="InterPro" id="IPR036249">
    <property type="entry name" value="Thioredoxin-like_sf"/>
</dbReference>
<dbReference type="SUPFAM" id="SSF52833">
    <property type="entry name" value="Thioredoxin-like"/>
    <property type="match status" value="1"/>
</dbReference>
<dbReference type="PROSITE" id="PS51257">
    <property type="entry name" value="PROKAR_LIPOPROTEIN"/>
    <property type="match status" value="1"/>
</dbReference>
<proteinExistence type="predicted"/>
<evidence type="ECO:0000313" key="2">
    <source>
        <dbReference type="EMBL" id="MBC9795393.1"/>
    </source>
</evidence>
<keyword evidence="1" id="KW-0732">Signal</keyword>
<feature type="signal peptide" evidence="1">
    <location>
        <begin position="1"/>
        <end position="21"/>
    </location>
</feature>
<organism evidence="2 3">
    <name type="scientific">Sinomicrobium weinanense</name>
    <dbReference type="NCBI Taxonomy" id="2842200"/>
    <lineage>
        <taxon>Bacteria</taxon>
        <taxon>Pseudomonadati</taxon>
        <taxon>Bacteroidota</taxon>
        <taxon>Flavobacteriia</taxon>
        <taxon>Flavobacteriales</taxon>
        <taxon>Flavobacteriaceae</taxon>
        <taxon>Sinomicrobium</taxon>
    </lineage>
</organism>
<evidence type="ECO:0000256" key="1">
    <source>
        <dbReference type="SAM" id="SignalP"/>
    </source>
</evidence>
<keyword evidence="3" id="KW-1185">Reference proteome</keyword>
<protein>
    <submittedName>
        <fullName evidence="2">Redoxin domain-containing protein</fullName>
    </submittedName>
</protein>
<dbReference type="AlphaFoldDB" id="A0A926JQE7"/>
<accession>A0A926JQE7</accession>
<dbReference type="Proteomes" id="UP000653730">
    <property type="component" value="Unassembled WGS sequence"/>
</dbReference>
<name>A0A926JQE7_9FLAO</name>
<evidence type="ECO:0000313" key="3">
    <source>
        <dbReference type="Proteomes" id="UP000653730"/>
    </source>
</evidence>
<feature type="chain" id="PRO_5036696903" evidence="1">
    <location>
        <begin position="22"/>
        <end position="189"/>
    </location>
</feature>